<name>A0A375G0E6_9BURK</name>
<evidence type="ECO:0000313" key="3">
    <source>
        <dbReference type="EMBL" id="SPC10558.1"/>
    </source>
</evidence>
<feature type="region of interest" description="Disordered" evidence="1">
    <location>
        <begin position="1"/>
        <end position="32"/>
    </location>
</feature>
<reference evidence="4" key="1">
    <citation type="submission" date="2018-01" db="EMBL/GenBank/DDBJ databases">
        <authorList>
            <person name="Clerissi C."/>
        </authorList>
    </citation>
    <scope>NUCLEOTIDE SEQUENCE</scope>
    <source>
        <strain evidence="4">Cupriavidus oxalaticus LMG 2235</strain>
    </source>
</reference>
<comment type="caution">
    <text evidence="4">The sequence shown here is derived from an EMBL/GenBank/DDBJ whole genome shotgun (WGS) entry which is preliminary data.</text>
</comment>
<proteinExistence type="predicted"/>
<evidence type="ECO:0000313" key="2">
    <source>
        <dbReference type="EMBL" id="SPC05529.1"/>
    </source>
</evidence>
<evidence type="ECO:0000313" key="4">
    <source>
        <dbReference type="EMBL" id="SPC12197.1"/>
    </source>
</evidence>
<dbReference type="EMBL" id="OGUS01000113">
    <property type="protein sequence ID" value="SPC12197.1"/>
    <property type="molecule type" value="Genomic_DNA"/>
</dbReference>
<dbReference type="AlphaFoldDB" id="A0A375G0E6"/>
<sequence length="82" mass="8485">MRSTSRRSTARPPPADPRYKPAARPSTLSEVGSAAVRRTLCAEAIAASRQQGALPGLPGPASEQRSNHFSEGGNCHGALCSA</sequence>
<gene>
    <name evidence="4" type="ORF">CO2235_130014</name>
    <name evidence="2" type="ORF">CO2235_U1070016</name>
    <name evidence="3" type="ORF">CO2235_U950031</name>
</gene>
<feature type="region of interest" description="Disordered" evidence="1">
    <location>
        <begin position="50"/>
        <end position="82"/>
    </location>
</feature>
<dbReference type="EMBL" id="OGUS01000104">
    <property type="protein sequence ID" value="SPC10558.1"/>
    <property type="molecule type" value="Genomic_DNA"/>
</dbReference>
<dbReference type="EMBL" id="OGUS01000010">
    <property type="protein sequence ID" value="SPC05529.1"/>
    <property type="molecule type" value="Genomic_DNA"/>
</dbReference>
<evidence type="ECO:0000313" key="5">
    <source>
        <dbReference type="Proteomes" id="UP000256862"/>
    </source>
</evidence>
<evidence type="ECO:0000256" key="1">
    <source>
        <dbReference type="SAM" id="MobiDB-lite"/>
    </source>
</evidence>
<accession>A0A375G0E6</accession>
<dbReference type="Proteomes" id="UP000256862">
    <property type="component" value="Chromosome CO2235"/>
</dbReference>
<protein>
    <submittedName>
        <fullName evidence="4">Uncharacterized protein</fullName>
    </submittedName>
</protein>
<reference evidence="5" key="2">
    <citation type="submission" date="2018-01" db="EMBL/GenBank/DDBJ databases">
        <authorList>
            <person name="Gaut B.S."/>
            <person name="Morton B.R."/>
            <person name="Clegg M.T."/>
            <person name="Duvall M.R."/>
        </authorList>
    </citation>
    <scope>NUCLEOTIDE SEQUENCE [LARGE SCALE GENOMIC DNA]</scope>
</reference>
<organism evidence="4">
    <name type="scientific">Cupriavidus oxalaticus</name>
    <dbReference type="NCBI Taxonomy" id="96344"/>
    <lineage>
        <taxon>Bacteria</taxon>
        <taxon>Pseudomonadati</taxon>
        <taxon>Pseudomonadota</taxon>
        <taxon>Betaproteobacteria</taxon>
        <taxon>Burkholderiales</taxon>
        <taxon>Burkholderiaceae</taxon>
        <taxon>Cupriavidus</taxon>
    </lineage>
</organism>